<dbReference type="CDD" id="cd02947">
    <property type="entry name" value="TRX_family"/>
    <property type="match status" value="1"/>
</dbReference>
<reference evidence="2" key="1">
    <citation type="submission" date="2021-03" db="EMBL/GenBank/DDBJ databases">
        <title>Actinotalea soli sp. nov., isolated from soil.</title>
        <authorList>
            <person name="Ping W."/>
            <person name="Zhang J."/>
        </authorList>
    </citation>
    <scope>NUCLEOTIDE SEQUENCE</scope>
    <source>
        <strain evidence="2">BY-33</strain>
    </source>
</reference>
<dbReference type="SUPFAM" id="SSF52833">
    <property type="entry name" value="Thioredoxin-like"/>
    <property type="match status" value="1"/>
</dbReference>
<dbReference type="AlphaFoldDB" id="A0A939LN39"/>
<comment type="caution">
    <text evidence="2">The sequence shown here is derived from an EMBL/GenBank/DDBJ whole genome shotgun (WGS) entry which is preliminary data.</text>
</comment>
<feature type="transmembrane region" description="Helical" evidence="1">
    <location>
        <begin position="14"/>
        <end position="35"/>
    </location>
</feature>
<dbReference type="EMBL" id="JAGEMK010000001">
    <property type="protein sequence ID" value="MBO1750374.1"/>
    <property type="molecule type" value="Genomic_DNA"/>
</dbReference>
<protein>
    <submittedName>
        <fullName evidence="2">Thioredoxin family protein</fullName>
    </submittedName>
</protein>
<keyword evidence="1" id="KW-0472">Membrane</keyword>
<gene>
    <name evidence="2" type="ORF">J4G33_00995</name>
</gene>
<keyword evidence="1" id="KW-0812">Transmembrane</keyword>
<dbReference type="Proteomes" id="UP000664209">
    <property type="component" value="Unassembled WGS sequence"/>
</dbReference>
<organism evidence="2 3">
    <name type="scientific">Actinotalea soli</name>
    <dbReference type="NCBI Taxonomy" id="2819234"/>
    <lineage>
        <taxon>Bacteria</taxon>
        <taxon>Bacillati</taxon>
        <taxon>Actinomycetota</taxon>
        <taxon>Actinomycetes</taxon>
        <taxon>Micrococcales</taxon>
        <taxon>Cellulomonadaceae</taxon>
        <taxon>Actinotalea</taxon>
    </lineage>
</organism>
<accession>A0A939LN39</accession>
<evidence type="ECO:0000313" key="3">
    <source>
        <dbReference type="Proteomes" id="UP000664209"/>
    </source>
</evidence>
<dbReference type="Gene3D" id="3.40.30.10">
    <property type="entry name" value="Glutaredoxin"/>
    <property type="match status" value="1"/>
</dbReference>
<keyword evidence="1" id="KW-1133">Transmembrane helix</keyword>
<sequence>MATLRTPFSSTVDLMTRAALVAALLAVSALAWWALTTRTSRFRPARHDGGDLLTAQQLGSPLGARATLVQLSAATCSICPRVAAVLRSTAAGLPGVAHVELRVEDRMDLVERYGVLRTPTVLLLDADGGLASRMSGPLDRETARAAIHAVTGAAPTDSTAPTAGERLD</sequence>
<name>A0A939LN39_9CELL</name>
<evidence type="ECO:0000256" key="1">
    <source>
        <dbReference type="SAM" id="Phobius"/>
    </source>
</evidence>
<dbReference type="RefSeq" id="WP_208054029.1">
    <property type="nucleotide sequence ID" value="NZ_JAGEMK010000001.1"/>
</dbReference>
<proteinExistence type="predicted"/>
<evidence type="ECO:0000313" key="2">
    <source>
        <dbReference type="EMBL" id="MBO1750374.1"/>
    </source>
</evidence>
<keyword evidence="3" id="KW-1185">Reference proteome</keyword>
<dbReference type="InterPro" id="IPR036249">
    <property type="entry name" value="Thioredoxin-like_sf"/>
</dbReference>